<evidence type="ECO:0000313" key="8">
    <source>
        <dbReference type="Proteomes" id="UP001178508"/>
    </source>
</evidence>
<dbReference type="GO" id="GO:0016020">
    <property type="term" value="C:membrane"/>
    <property type="evidence" value="ECO:0007669"/>
    <property type="project" value="UniProtKB-SubCell"/>
</dbReference>
<dbReference type="PANTHER" id="PTHR23320:SF125">
    <property type="entry name" value="TRANSMEMBRANE PROTEIN 176L.1-RELATED"/>
    <property type="match status" value="1"/>
</dbReference>
<keyword evidence="3 6" id="KW-0812">Transmembrane</keyword>
<feature type="transmembrane region" description="Helical" evidence="6">
    <location>
        <begin position="116"/>
        <end position="141"/>
    </location>
</feature>
<keyword evidence="8" id="KW-1185">Reference proteome</keyword>
<feature type="transmembrane region" description="Helical" evidence="6">
    <location>
        <begin position="200"/>
        <end position="223"/>
    </location>
</feature>
<dbReference type="InterPro" id="IPR030417">
    <property type="entry name" value="MS4A"/>
</dbReference>
<feature type="transmembrane region" description="Helical" evidence="6">
    <location>
        <begin position="91"/>
        <end position="109"/>
    </location>
</feature>
<evidence type="ECO:0000256" key="3">
    <source>
        <dbReference type="ARBA" id="ARBA00022692"/>
    </source>
</evidence>
<dbReference type="Pfam" id="PF04103">
    <property type="entry name" value="CD20"/>
    <property type="match status" value="1"/>
</dbReference>
<comment type="similarity">
    <text evidence="2">Belongs to the MS4A family.</text>
</comment>
<organism evidence="7 8">
    <name type="scientific">Xyrichtys novacula</name>
    <name type="common">Pearly razorfish</name>
    <name type="synonym">Hemipteronotus novacula</name>
    <dbReference type="NCBI Taxonomy" id="13765"/>
    <lineage>
        <taxon>Eukaryota</taxon>
        <taxon>Metazoa</taxon>
        <taxon>Chordata</taxon>
        <taxon>Craniata</taxon>
        <taxon>Vertebrata</taxon>
        <taxon>Euteleostomi</taxon>
        <taxon>Actinopterygii</taxon>
        <taxon>Neopterygii</taxon>
        <taxon>Teleostei</taxon>
        <taxon>Neoteleostei</taxon>
        <taxon>Acanthomorphata</taxon>
        <taxon>Eupercaria</taxon>
        <taxon>Labriformes</taxon>
        <taxon>Labridae</taxon>
        <taxon>Xyrichtys</taxon>
    </lineage>
</organism>
<comment type="subcellular location">
    <subcellularLocation>
        <location evidence="1">Membrane</location>
        <topology evidence="1">Multi-pass membrane protein</topology>
    </subcellularLocation>
</comment>
<reference evidence="7" key="1">
    <citation type="submission" date="2023-08" db="EMBL/GenBank/DDBJ databases">
        <authorList>
            <person name="Alioto T."/>
            <person name="Alioto T."/>
            <person name="Gomez Garrido J."/>
        </authorList>
    </citation>
    <scope>NUCLEOTIDE SEQUENCE</scope>
</reference>
<evidence type="ECO:0000256" key="1">
    <source>
        <dbReference type="ARBA" id="ARBA00004141"/>
    </source>
</evidence>
<dbReference type="PANTHER" id="PTHR23320">
    <property type="entry name" value="MEMBRANE-SPANNING 4-DOMAINS SUBFAMILY A MS4A -RELATED"/>
    <property type="match status" value="1"/>
</dbReference>
<evidence type="ECO:0000256" key="6">
    <source>
        <dbReference type="SAM" id="Phobius"/>
    </source>
</evidence>
<dbReference type="AlphaFoldDB" id="A0AAV1FN85"/>
<keyword evidence="5 6" id="KW-0472">Membrane</keyword>
<keyword evidence="4 6" id="KW-1133">Transmembrane helix</keyword>
<evidence type="ECO:0000256" key="5">
    <source>
        <dbReference type="ARBA" id="ARBA00023136"/>
    </source>
</evidence>
<evidence type="ECO:0000256" key="4">
    <source>
        <dbReference type="ARBA" id="ARBA00022989"/>
    </source>
</evidence>
<name>A0AAV1FN85_XYRNO</name>
<evidence type="ECO:0000256" key="2">
    <source>
        <dbReference type="ARBA" id="ARBA00009565"/>
    </source>
</evidence>
<dbReference type="EMBL" id="OY660871">
    <property type="protein sequence ID" value="CAJ1062872.1"/>
    <property type="molecule type" value="Genomic_DNA"/>
</dbReference>
<dbReference type="Proteomes" id="UP001178508">
    <property type="component" value="Chromosome 8"/>
</dbReference>
<feature type="transmembrane region" description="Helical" evidence="6">
    <location>
        <begin position="56"/>
        <end position="79"/>
    </location>
</feature>
<protein>
    <submittedName>
        <fullName evidence="7">Membrane-spanning 4-domains subfamily A member 8-like</fullName>
    </submittedName>
</protein>
<evidence type="ECO:0000313" key="7">
    <source>
        <dbReference type="EMBL" id="CAJ1062872.1"/>
    </source>
</evidence>
<sequence length="256" mass="28537">MSVTMTKAEGVTVLTLTSDPQSSLPPICQILKGLCYSPVCCSVSQHLRRIQGTSQLVLGTMQIMVGLLNIGLGGILLSGPGARWQMDETKFPIWLGALFILFGAMNILSEKQPSPCLVILNVMLNIIGVAFAITAIVLYSINTANIWLWWDCDERERYRHRYYDDYDRHTTTTTPSPQEKIIKEKCMEAKYLTQMLLRSISAVLIVLSVLELCLTISSAVLGIKTMCHRGKKEEQSPDDPELYKPLLEEVTSNPAV</sequence>
<dbReference type="InterPro" id="IPR007237">
    <property type="entry name" value="CD20-like"/>
</dbReference>
<accession>A0AAV1FN85</accession>
<proteinExistence type="inferred from homology"/>
<gene>
    <name evidence="7" type="ORF">XNOV1_A030024</name>
</gene>